<proteinExistence type="inferred from homology"/>
<feature type="domain" description="Squalene cyclase N-terminal" evidence="6">
    <location>
        <begin position="142"/>
        <end position="437"/>
    </location>
</feature>
<dbReference type="GeneID" id="20815897"/>
<dbReference type="FunFam" id="1.50.10.20:FF:000002">
    <property type="entry name" value="Terpene cyclase/mutase family member"/>
    <property type="match status" value="1"/>
</dbReference>
<organism evidence="7">
    <name type="scientific">Aphanomyces astaci</name>
    <name type="common">Crayfish plague agent</name>
    <dbReference type="NCBI Taxonomy" id="112090"/>
    <lineage>
        <taxon>Eukaryota</taxon>
        <taxon>Sar</taxon>
        <taxon>Stramenopiles</taxon>
        <taxon>Oomycota</taxon>
        <taxon>Saprolegniomycetes</taxon>
        <taxon>Saprolegniales</taxon>
        <taxon>Verrucalvaceae</taxon>
        <taxon>Aphanomyces</taxon>
    </lineage>
</organism>
<dbReference type="SUPFAM" id="SSF48239">
    <property type="entry name" value="Terpenoid cyclases/Protein prenyltransferases"/>
    <property type="match status" value="2"/>
</dbReference>
<gene>
    <name evidence="7" type="ORF">H257_13901</name>
</gene>
<protein>
    <recommendedName>
        <fullName evidence="4">Terpene cyclase/mutase family member</fullName>
        <ecNumber evidence="4">5.4.99.-</ecNumber>
    </recommendedName>
</protein>
<dbReference type="InterPro" id="IPR018333">
    <property type="entry name" value="Squalene_cyclase"/>
</dbReference>
<dbReference type="GO" id="GO:0005811">
    <property type="term" value="C:lipid droplet"/>
    <property type="evidence" value="ECO:0007669"/>
    <property type="project" value="InterPro"/>
</dbReference>
<evidence type="ECO:0000313" key="7">
    <source>
        <dbReference type="EMBL" id="ETV70507.1"/>
    </source>
</evidence>
<evidence type="ECO:0000256" key="4">
    <source>
        <dbReference type="RuleBase" id="RU362003"/>
    </source>
</evidence>
<dbReference type="InterPro" id="IPR032696">
    <property type="entry name" value="SQ_cyclase_C"/>
</dbReference>
<dbReference type="Pfam" id="PF13243">
    <property type="entry name" value="SQHop_cyclase_C"/>
    <property type="match status" value="1"/>
</dbReference>
<dbReference type="RefSeq" id="XP_009839890.1">
    <property type="nucleotide sequence ID" value="XM_009841588.1"/>
</dbReference>
<dbReference type="SFLD" id="SFLDG01016">
    <property type="entry name" value="Prenyltransferase_Like_2"/>
    <property type="match status" value="1"/>
</dbReference>
<dbReference type="NCBIfam" id="TIGR01787">
    <property type="entry name" value="squalene_cyclas"/>
    <property type="match status" value="1"/>
</dbReference>
<keyword evidence="2" id="KW-0677">Repeat</keyword>
<name>W4FSR0_APHAT</name>
<dbReference type="STRING" id="112090.W4FSR0"/>
<dbReference type="PANTHER" id="PTHR11764:SF20">
    <property type="entry name" value="LANOSTEROL SYNTHASE"/>
    <property type="match status" value="1"/>
</dbReference>
<evidence type="ECO:0000259" key="5">
    <source>
        <dbReference type="Pfam" id="PF13243"/>
    </source>
</evidence>
<accession>W4FSR0</accession>
<dbReference type="Pfam" id="PF13249">
    <property type="entry name" value="SQHop_cyclase_N"/>
    <property type="match status" value="1"/>
</dbReference>
<dbReference type="AlphaFoldDB" id="W4FSR0"/>
<dbReference type="InterPro" id="IPR008930">
    <property type="entry name" value="Terpenoid_cyclase/PrenylTrfase"/>
</dbReference>
<dbReference type="GO" id="GO:0016104">
    <property type="term" value="P:triterpenoid biosynthetic process"/>
    <property type="evidence" value="ECO:0007669"/>
    <property type="project" value="InterPro"/>
</dbReference>
<sequence length="796" mass="88712">MSEEALHVVLPVLQWLAEGFFDPRVFGTVAISVFLYKLLPTTDPVLGLGQVKKPRFQARSHVFATDLKIVVGSNTGPDGKTPVSGNVTGRQVWRPQGDVVELPAFSAAENPNAGDKLLRKLLLDGKKVPTGGNGGKIDKALRQALEYFKLLQSEDGSWQGDYGGPMFLLPGLVITCYITGHDLGQSIVDGIIVYLRNQQQYDGGWGLHIEEGSSMFGTVLNYVSLRLLGVPPTDDVCVDARTFILHHGGATLVPSWGKVWLALLNVYDWRGVDSLPPEMWLLPRWLPFHPGRTWVHCRMVYLPMSYLYGIRFQAAETPLIVAIRGEIYATPYKSVSWRKARGAYSKLDEYHAPSPIIRTINYLLSWYELLPTLLPYRKRGLQFALDFIQADDKETNFCNIGPVNKSLNMLVAWVVNPNSTEFKQHTQRIEDYLWVAEDGVKMQGYVGSQTWDASFAVQAFVDAGVATDASFKPTFVKAQSFLKEAQNVHDVDDGPKWWRRIQKGGWGFGIASNGYPVSDCTAEAVKALLLLQQDAKLPAFPEQRLKDAIDFILALQNTDGGFPPYERSRGFDWYEYLNPAVVFGAIMHDYSYVECSSASISALQAFQAAHPTYRPHAISAATAKADTFIRSLQYQDGSFFGKWGVCHTYGTLFAIKGMRAAGATDTDEDVKDAVAFLLKKQREDGGWSESFFSCSTRRYLEESTSQVVNTAWALLGIMKGIEGASDPEEVYAKEWAAVQKGIEFLVAKQLPSGDWAQERVSGVFNRTCGITYANYRNIFPTWALGLYQKLHPSVKN</sequence>
<dbReference type="CDD" id="cd02892">
    <property type="entry name" value="SQCY_1"/>
    <property type="match status" value="1"/>
</dbReference>
<dbReference type="Gene3D" id="1.50.10.20">
    <property type="match status" value="2"/>
</dbReference>
<dbReference type="EC" id="5.4.99.-" evidence="4"/>
<reference evidence="7" key="1">
    <citation type="submission" date="2013-12" db="EMBL/GenBank/DDBJ databases">
        <title>The Genome Sequence of Aphanomyces astaci APO3.</title>
        <authorList>
            <consortium name="The Broad Institute Genomics Platform"/>
            <person name="Russ C."/>
            <person name="Tyler B."/>
            <person name="van West P."/>
            <person name="Dieguez-Uribeondo J."/>
            <person name="Young S.K."/>
            <person name="Zeng Q."/>
            <person name="Gargeya S."/>
            <person name="Fitzgerald M."/>
            <person name="Abouelleil A."/>
            <person name="Alvarado L."/>
            <person name="Chapman S.B."/>
            <person name="Gainer-Dewar J."/>
            <person name="Goldberg J."/>
            <person name="Griggs A."/>
            <person name="Gujja S."/>
            <person name="Hansen M."/>
            <person name="Howarth C."/>
            <person name="Imamovic A."/>
            <person name="Ireland A."/>
            <person name="Larimer J."/>
            <person name="McCowan C."/>
            <person name="Murphy C."/>
            <person name="Pearson M."/>
            <person name="Poon T.W."/>
            <person name="Priest M."/>
            <person name="Roberts A."/>
            <person name="Saif S."/>
            <person name="Shea T."/>
            <person name="Sykes S."/>
            <person name="Wortman J."/>
            <person name="Nusbaum C."/>
            <person name="Birren B."/>
        </authorList>
    </citation>
    <scope>NUCLEOTIDE SEQUENCE [LARGE SCALE GENOMIC DNA]</scope>
    <source>
        <strain evidence="7">APO3</strain>
    </source>
</reference>
<dbReference type="PANTHER" id="PTHR11764">
    <property type="entry name" value="TERPENE CYCLASE/MUTASE FAMILY MEMBER"/>
    <property type="match status" value="1"/>
</dbReference>
<dbReference type="GO" id="GO:0031559">
    <property type="term" value="F:oxidosqualene cyclase activity"/>
    <property type="evidence" value="ECO:0007669"/>
    <property type="project" value="UniProtKB-ARBA"/>
</dbReference>
<dbReference type="InterPro" id="IPR032697">
    <property type="entry name" value="SQ_cyclase_N"/>
</dbReference>
<evidence type="ECO:0000256" key="1">
    <source>
        <dbReference type="ARBA" id="ARBA00009755"/>
    </source>
</evidence>
<keyword evidence="3 4" id="KW-0413">Isomerase</keyword>
<evidence type="ECO:0000259" key="6">
    <source>
        <dbReference type="Pfam" id="PF13249"/>
    </source>
</evidence>
<evidence type="ECO:0000256" key="2">
    <source>
        <dbReference type="ARBA" id="ARBA00022737"/>
    </source>
</evidence>
<evidence type="ECO:0000256" key="3">
    <source>
        <dbReference type="ARBA" id="ARBA00023235"/>
    </source>
</evidence>
<dbReference type="EMBL" id="KI913165">
    <property type="protein sequence ID" value="ETV70507.1"/>
    <property type="molecule type" value="Genomic_DNA"/>
</dbReference>
<dbReference type="VEuPathDB" id="FungiDB:H257_13901"/>
<comment type="similarity">
    <text evidence="1 4">Belongs to the terpene cyclase/mutase family.</text>
</comment>
<feature type="domain" description="Squalene cyclase C-terminal" evidence="5">
    <location>
        <begin position="448"/>
        <end position="788"/>
    </location>
</feature>
<dbReference type="OrthoDB" id="21502at2759"/>